<dbReference type="Proteomes" id="UP000279227">
    <property type="component" value="Chromosome"/>
</dbReference>
<evidence type="ECO:0000256" key="3">
    <source>
        <dbReference type="ARBA" id="ARBA00022553"/>
    </source>
</evidence>
<dbReference type="Pfam" id="PF02518">
    <property type="entry name" value="HATPase_c"/>
    <property type="match status" value="1"/>
</dbReference>
<comment type="catalytic activity">
    <reaction evidence="1">
        <text>ATP + protein L-histidine = ADP + protein N-phospho-L-histidine.</text>
        <dbReference type="EC" id="2.7.13.3"/>
    </reaction>
</comment>
<dbReference type="Gene3D" id="2.130.10.10">
    <property type="entry name" value="YVTN repeat-like/Quinoprotein amine dehydrogenase"/>
    <property type="match status" value="2"/>
</dbReference>
<dbReference type="PROSITE" id="PS50109">
    <property type="entry name" value="HIS_KIN"/>
    <property type="match status" value="1"/>
</dbReference>
<evidence type="ECO:0000259" key="5">
    <source>
        <dbReference type="PROSITE" id="PS50109"/>
    </source>
</evidence>
<feature type="transmembrane region" description="Helical" evidence="4">
    <location>
        <begin position="714"/>
        <end position="739"/>
    </location>
</feature>
<dbReference type="SUPFAM" id="SSF55874">
    <property type="entry name" value="ATPase domain of HSP90 chaperone/DNA topoisomerase II/histidine kinase"/>
    <property type="match status" value="1"/>
</dbReference>
<dbReference type="CDD" id="cd00082">
    <property type="entry name" value="HisKA"/>
    <property type="match status" value="1"/>
</dbReference>
<keyword evidence="6" id="KW-0418">Kinase</keyword>
<accession>A0A448AWR6</accession>
<dbReference type="PANTHER" id="PTHR43547:SF2">
    <property type="entry name" value="HYBRID SIGNAL TRANSDUCTION HISTIDINE KINASE C"/>
    <property type="match status" value="1"/>
</dbReference>
<dbReference type="GO" id="GO:0000155">
    <property type="term" value="F:phosphorelay sensor kinase activity"/>
    <property type="evidence" value="ECO:0007669"/>
    <property type="project" value="InterPro"/>
</dbReference>
<dbReference type="SUPFAM" id="SSF47384">
    <property type="entry name" value="Homodimeric domain of signal transducing histidine kinase"/>
    <property type="match status" value="1"/>
</dbReference>
<dbReference type="InterPro" id="IPR013783">
    <property type="entry name" value="Ig-like_fold"/>
</dbReference>
<dbReference type="PANTHER" id="PTHR43547">
    <property type="entry name" value="TWO-COMPONENT HISTIDINE KINASE"/>
    <property type="match status" value="1"/>
</dbReference>
<dbReference type="SMART" id="SM00387">
    <property type="entry name" value="HATPase_c"/>
    <property type="match status" value="1"/>
</dbReference>
<dbReference type="KEGG" id="cgle:NCTC11432_00271"/>
<dbReference type="InterPro" id="IPR003661">
    <property type="entry name" value="HisK_dim/P_dom"/>
</dbReference>
<evidence type="ECO:0000256" key="1">
    <source>
        <dbReference type="ARBA" id="ARBA00000085"/>
    </source>
</evidence>
<evidence type="ECO:0000313" key="6">
    <source>
        <dbReference type="EMBL" id="VEE04697.1"/>
    </source>
</evidence>
<dbReference type="GeneID" id="93022551"/>
<dbReference type="RefSeq" id="WP_002980046.1">
    <property type="nucleotide sequence ID" value="NZ_CP068486.1"/>
</dbReference>
<keyword evidence="3" id="KW-0597">Phosphoprotein</keyword>
<evidence type="ECO:0000256" key="4">
    <source>
        <dbReference type="SAM" id="Phobius"/>
    </source>
</evidence>
<dbReference type="InterPro" id="IPR036097">
    <property type="entry name" value="HisK_dim/P_sf"/>
</dbReference>
<evidence type="ECO:0000313" key="7">
    <source>
        <dbReference type="Proteomes" id="UP000279227"/>
    </source>
</evidence>
<keyword evidence="4" id="KW-0812">Transmembrane</keyword>
<dbReference type="InterPro" id="IPR036890">
    <property type="entry name" value="HATPase_C_sf"/>
</dbReference>
<dbReference type="OrthoDB" id="8676692at2"/>
<dbReference type="InterPro" id="IPR011110">
    <property type="entry name" value="Reg_prop"/>
</dbReference>
<dbReference type="Pfam" id="PF07494">
    <property type="entry name" value="Reg_prop"/>
    <property type="match status" value="1"/>
</dbReference>
<proteinExistence type="predicted"/>
<dbReference type="STRING" id="525257.HMPREF0204_14211"/>
<dbReference type="EC" id="2.7.13.3" evidence="2"/>
<dbReference type="Gene3D" id="2.60.40.10">
    <property type="entry name" value="Immunoglobulins"/>
    <property type="match status" value="1"/>
</dbReference>
<keyword evidence="6" id="KW-0808">Transferase</keyword>
<gene>
    <name evidence="6" type="primary">luxQ_3</name>
    <name evidence="6" type="ORF">NCTC11432_00271</name>
</gene>
<sequence>MKIWAFIFACIYLNISGQRHTSSWYNIDNGLPQSSAKAIVKDKYGFIWISTENGLVRYDGTSFITFNNFRVNNLHFGEFIGDPLLDSITVLNNFQENKIIIKNRFPKLASLAQDDKITYSKGGSIIHRIANNIITSDFYNDVQYFIQLKNSVYHFTDKNAIIYKEGKKEIKITLPFSNQDLNYTFVFNDTLFINDLKKRKTYSIYKGHLSFSSQPTLFNHPDTKVYWQQITNQTFIINHNNIYIVEGTASDLRLRFLVKYEEIGNHPYCAMFYDKDFNKLYLGTLNNGLNIVKLSNFYISKKEADFSNNVYYTSLPFSKNTIISEDGTEFGRNGIVNKHLFGYNDNYLMMYDNSGNILIRKRNSIIRFYKNSGYKKKDSALFRKGLQSFMKSGDFYGTAFTHPSGTQLHLYRKDIFTKPDYTFNFKSFINTFYQYSKNEILTGNSDGLYSVILGSNTITPLMKNIHVKSIIRTKDNLIWITTNKSGFYLLRNHKLIKMPNDINNYLESAHYILEDQKGYYWISSNNGMFRVPKKQLLRYADNKNTPVFYYRFTKKDGFLTNEFNGSSEPNAYALENGDFVFPSMDGYVFFNPDSIRTYYPDRKKIYIERVKIGNSGPQYFHQVFDLKNDYKTAEVFIDIPYFSNPGNLYIEARLSGKEDTEWEKVATGTELKYTISNLSPGDYTLSVRVLVSPEGQYEVRTIRFKIQPLFYQTLLFRVSASIIILIIIIVIVQLTTNFLRIKNKALKQIVHNKNSELKETSLHLELVKSNLQKETEYQKKLVETISHDITTPIRFIAMLSQKLHESDDVELQKKYFDSIYKSSEQLYQFTLNLKEYTELYKAENIFEEKEYPINRILETKNRLFCEIAKEKGTTITNLAEQKVYSRVNESILTAIIHNIIDNAVKNTFEGNITMAITENQQKSIITITDTGTGMSAEQIDIYMNLFRNPRLETPSFKGKGLGLHMVIHLVKKINAEISFRQNQPQGTIVKITLNKN</sequence>
<dbReference type="InterPro" id="IPR005467">
    <property type="entry name" value="His_kinase_dom"/>
</dbReference>
<dbReference type="AlphaFoldDB" id="A0A448AWR6"/>
<name>A0A448AWR6_CHRGE</name>
<organism evidence="6 7">
    <name type="scientific">Chryseobacterium gleum</name>
    <name type="common">Flavobacterium gleum</name>
    <dbReference type="NCBI Taxonomy" id="250"/>
    <lineage>
        <taxon>Bacteria</taxon>
        <taxon>Pseudomonadati</taxon>
        <taxon>Bacteroidota</taxon>
        <taxon>Flavobacteriia</taxon>
        <taxon>Flavobacteriales</taxon>
        <taxon>Weeksellaceae</taxon>
        <taxon>Chryseobacterium group</taxon>
        <taxon>Chryseobacterium</taxon>
    </lineage>
</organism>
<dbReference type="Gene3D" id="1.10.287.130">
    <property type="match status" value="1"/>
</dbReference>
<dbReference type="Gene3D" id="3.30.565.10">
    <property type="entry name" value="Histidine kinase-like ATPase, C-terminal domain"/>
    <property type="match status" value="1"/>
</dbReference>
<keyword evidence="4" id="KW-0472">Membrane</keyword>
<dbReference type="InterPro" id="IPR015943">
    <property type="entry name" value="WD40/YVTN_repeat-like_dom_sf"/>
</dbReference>
<reference evidence="6 7" key="1">
    <citation type="submission" date="2018-12" db="EMBL/GenBank/DDBJ databases">
        <authorList>
            <consortium name="Pathogen Informatics"/>
        </authorList>
    </citation>
    <scope>NUCLEOTIDE SEQUENCE [LARGE SCALE GENOMIC DNA]</scope>
    <source>
        <strain evidence="6 7">NCTC11432</strain>
    </source>
</reference>
<dbReference type="EMBL" id="LR134289">
    <property type="protein sequence ID" value="VEE04697.1"/>
    <property type="molecule type" value="Genomic_DNA"/>
</dbReference>
<evidence type="ECO:0000256" key="2">
    <source>
        <dbReference type="ARBA" id="ARBA00012438"/>
    </source>
</evidence>
<protein>
    <recommendedName>
        <fullName evidence="2">histidine kinase</fullName>
        <ecNumber evidence="2">2.7.13.3</ecNumber>
    </recommendedName>
</protein>
<keyword evidence="4" id="KW-1133">Transmembrane helix</keyword>
<dbReference type="InterPro" id="IPR003594">
    <property type="entry name" value="HATPase_dom"/>
</dbReference>
<feature type="domain" description="Histidine kinase" evidence="5">
    <location>
        <begin position="784"/>
        <end position="996"/>
    </location>
</feature>